<dbReference type="PANTHER" id="PTHR35617">
    <property type="entry name" value="PHAGE_INTEGRASE DOMAIN-CONTAINING PROTEIN"/>
    <property type="match status" value="1"/>
</dbReference>
<comment type="caution">
    <text evidence="2">The sequence shown here is derived from an EMBL/GenBank/DDBJ whole genome shotgun (WGS) entry which is preliminary data.</text>
</comment>
<sequence>MPTVPPWNVDVILWHLVCSPFKPLDQSSLQFLNQKTLFLMVLVRAKIVGEIQVLSAQDAVQVHDMMLSYLPDFVAKTETPSNPHPREFILTSLLEAVCSNDDEQLLCPVCALWWYLHRTRSTSRPRHLFLLVQDPTHPLSKMAISYFLWPMIRATHKDFPNHLGLTLRVRAHDVRRSRTGSSPWDLSWPLAASSLDVYCFVPYPPSLRTSLRVWHRSIGRHYNGTTQHSSLCDVYTCLMMSLPRLRDSRDFSPYSSSAEWADEDKTSSSAQSEADVEGPAVAGSAGVTRTACLTGFKNE</sequence>
<protein>
    <submittedName>
        <fullName evidence="2">Uncharacterized protein</fullName>
    </submittedName>
</protein>
<keyword evidence="3" id="KW-1185">Reference proteome</keyword>
<organism evidence="2 3">
    <name type="scientific">Portunus trituberculatus</name>
    <name type="common">Swimming crab</name>
    <name type="synonym">Neptunus trituberculatus</name>
    <dbReference type="NCBI Taxonomy" id="210409"/>
    <lineage>
        <taxon>Eukaryota</taxon>
        <taxon>Metazoa</taxon>
        <taxon>Ecdysozoa</taxon>
        <taxon>Arthropoda</taxon>
        <taxon>Crustacea</taxon>
        <taxon>Multicrustacea</taxon>
        <taxon>Malacostraca</taxon>
        <taxon>Eumalacostraca</taxon>
        <taxon>Eucarida</taxon>
        <taxon>Decapoda</taxon>
        <taxon>Pleocyemata</taxon>
        <taxon>Brachyura</taxon>
        <taxon>Eubrachyura</taxon>
        <taxon>Portunoidea</taxon>
        <taxon>Portunidae</taxon>
        <taxon>Portuninae</taxon>
        <taxon>Portunus</taxon>
    </lineage>
</organism>
<name>A0A5B7FXU8_PORTR</name>
<accession>A0A5B7FXU8</accession>
<dbReference type="Proteomes" id="UP000324222">
    <property type="component" value="Unassembled WGS sequence"/>
</dbReference>
<gene>
    <name evidence="2" type="ORF">E2C01_045256</name>
</gene>
<evidence type="ECO:0000256" key="1">
    <source>
        <dbReference type="SAM" id="MobiDB-lite"/>
    </source>
</evidence>
<feature type="region of interest" description="Disordered" evidence="1">
    <location>
        <begin position="256"/>
        <end position="282"/>
    </location>
</feature>
<evidence type="ECO:0000313" key="2">
    <source>
        <dbReference type="EMBL" id="MPC51412.1"/>
    </source>
</evidence>
<reference evidence="2 3" key="1">
    <citation type="submission" date="2019-05" db="EMBL/GenBank/DDBJ databases">
        <title>Another draft genome of Portunus trituberculatus and its Hox gene families provides insights of decapod evolution.</title>
        <authorList>
            <person name="Jeong J.-H."/>
            <person name="Song I."/>
            <person name="Kim S."/>
            <person name="Choi T."/>
            <person name="Kim D."/>
            <person name="Ryu S."/>
            <person name="Kim W."/>
        </authorList>
    </citation>
    <scope>NUCLEOTIDE SEQUENCE [LARGE SCALE GENOMIC DNA]</scope>
    <source>
        <tissue evidence="2">Muscle</tissue>
    </source>
</reference>
<dbReference type="EMBL" id="VSRR010010155">
    <property type="protein sequence ID" value="MPC51412.1"/>
    <property type="molecule type" value="Genomic_DNA"/>
</dbReference>
<evidence type="ECO:0000313" key="3">
    <source>
        <dbReference type="Proteomes" id="UP000324222"/>
    </source>
</evidence>
<dbReference type="AlphaFoldDB" id="A0A5B7FXU8"/>
<dbReference type="OrthoDB" id="7477527at2759"/>
<dbReference type="PANTHER" id="PTHR35617:SF3">
    <property type="entry name" value="CORE-BINDING (CB) DOMAIN-CONTAINING PROTEIN"/>
    <property type="match status" value="1"/>
</dbReference>
<proteinExistence type="predicted"/>